<dbReference type="PANTHER" id="PTHR34222:SF99">
    <property type="entry name" value="PROTEIN, PUTATIVE-RELATED"/>
    <property type="match status" value="1"/>
</dbReference>
<name>A0A699GYL4_TANCI</name>
<evidence type="ECO:0000313" key="1">
    <source>
        <dbReference type="EMBL" id="GEW94152.1"/>
    </source>
</evidence>
<reference evidence="1" key="1">
    <citation type="journal article" date="2019" name="Sci. Rep.">
        <title>Draft genome of Tanacetum cinerariifolium, the natural source of mosquito coil.</title>
        <authorList>
            <person name="Yamashiro T."/>
            <person name="Shiraishi A."/>
            <person name="Satake H."/>
            <person name="Nakayama K."/>
        </authorList>
    </citation>
    <scope>NUCLEOTIDE SEQUENCE</scope>
</reference>
<comment type="caution">
    <text evidence="1">The sequence shown here is derived from an EMBL/GenBank/DDBJ whole genome shotgun (WGS) entry which is preliminary data.</text>
</comment>
<sequence>MQALPLAAKAYTMVRQEEKQREGMAVKIGTPIILNSYTNNQRQFTHNNTYPPRNNPPMSNYSNTARRIAFRKGLYYRTCGKEGHNQEECYKTVGYPVCHPLYWKFPPKHNKPNTPYNQRPNMTVNMVMGHDDNIASTSNQA</sequence>
<proteinExistence type="predicted"/>
<dbReference type="AlphaFoldDB" id="A0A699GYL4"/>
<protein>
    <submittedName>
        <fullName evidence="1">Uncharacterized protein</fullName>
    </submittedName>
</protein>
<dbReference type="EMBL" id="BKCJ010081431">
    <property type="protein sequence ID" value="GEW94152.1"/>
    <property type="molecule type" value="Genomic_DNA"/>
</dbReference>
<accession>A0A699GYL4</accession>
<dbReference type="PANTHER" id="PTHR34222">
    <property type="entry name" value="GAG_PRE-INTEGRS DOMAIN-CONTAINING PROTEIN"/>
    <property type="match status" value="1"/>
</dbReference>
<organism evidence="1">
    <name type="scientific">Tanacetum cinerariifolium</name>
    <name type="common">Dalmatian daisy</name>
    <name type="synonym">Chrysanthemum cinerariifolium</name>
    <dbReference type="NCBI Taxonomy" id="118510"/>
    <lineage>
        <taxon>Eukaryota</taxon>
        <taxon>Viridiplantae</taxon>
        <taxon>Streptophyta</taxon>
        <taxon>Embryophyta</taxon>
        <taxon>Tracheophyta</taxon>
        <taxon>Spermatophyta</taxon>
        <taxon>Magnoliopsida</taxon>
        <taxon>eudicotyledons</taxon>
        <taxon>Gunneridae</taxon>
        <taxon>Pentapetalae</taxon>
        <taxon>asterids</taxon>
        <taxon>campanulids</taxon>
        <taxon>Asterales</taxon>
        <taxon>Asteraceae</taxon>
        <taxon>Asteroideae</taxon>
        <taxon>Anthemideae</taxon>
        <taxon>Anthemidinae</taxon>
        <taxon>Tanacetum</taxon>
    </lineage>
</organism>
<gene>
    <name evidence="1" type="ORF">Tci_266128</name>
</gene>